<sequence length="319" mass="35544">MKIAGYVIAVILLYQGILFANTFSDKPTIAVLDFKTGNKPLIKQIHKSKEVTAITRDDKETNLFTAELITALVNTNKFTVVERDRLPTLVKEHAFDSSKEIPSEKIIKMGQILRAEYFVTGKIEVFEVSQKKAKTLYSKSKKPTFQGRMVVNMEIIDTRNGKIVAAKKVNTREVYREPAHGHTTLLAFIDMLKEKTVQQLVGGIIDGIFPTRIVKVSDNKVFLTNGLEGRVNVSDIMNVYNAGDELVDPDTLESLGMEEIQVGRIKITEIQPKYIIAQIIEGDAAHILAGAVCRLSEKPSENRLSEPKTPGSSSKPISW</sequence>
<dbReference type="Gene3D" id="3.40.50.10610">
    <property type="entry name" value="ABC-type transport auxiliary lipoprotein component"/>
    <property type="match status" value="1"/>
</dbReference>
<feature type="region of interest" description="Disordered" evidence="1">
    <location>
        <begin position="299"/>
        <end position="319"/>
    </location>
</feature>
<organism evidence="2 3">
    <name type="scientific">Candidatus Brocadia sinica JPN1</name>
    <dbReference type="NCBI Taxonomy" id="1197129"/>
    <lineage>
        <taxon>Bacteria</taxon>
        <taxon>Pseudomonadati</taxon>
        <taxon>Planctomycetota</taxon>
        <taxon>Candidatus Brocadiia</taxon>
        <taxon>Candidatus Brocadiales</taxon>
        <taxon>Candidatus Brocadiaceae</taxon>
        <taxon>Candidatus Brocadia</taxon>
    </lineage>
</organism>
<evidence type="ECO:0008006" key="4">
    <source>
        <dbReference type="Google" id="ProtNLM"/>
    </source>
</evidence>
<name>A0ABQ0K0P5_9BACT</name>
<evidence type="ECO:0000256" key="1">
    <source>
        <dbReference type="SAM" id="MobiDB-lite"/>
    </source>
</evidence>
<evidence type="ECO:0000313" key="2">
    <source>
        <dbReference type="EMBL" id="GAN34561.1"/>
    </source>
</evidence>
<dbReference type="Proteomes" id="UP000032309">
    <property type="component" value="Unassembled WGS sequence"/>
</dbReference>
<evidence type="ECO:0000313" key="3">
    <source>
        <dbReference type="Proteomes" id="UP000032309"/>
    </source>
</evidence>
<comment type="caution">
    <text evidence="2">The sequence shown here is derived from an EMBL/GenBank/DDBJ whole genome shotgun (WGS) entry which is preliminary data.</text>
</comment>
<dbReference type="RefSeq" id="WP_052564554.1">
    <property type="nucleotide sequence ID" value="NZ_BAFN01000001.1"/>
</dbReference>
<feature type="compositionally biased region" description="Polar residues" evidence="1">
    <location>
        <begin position="310"/>
        <end position="319"/>
    </location>
</feature>
<protein>
    <recommendedName>
        <fullName evidence="4">Flagellar assembly protein T C-terminal domain-containing protein</fullName>
    </recommendedName>
</protein>
<accession>A0ABQ0K0P5</accession>
<proteinExistence type="predicted"/>
<keyword evidence="3" id="KW-1185">Reference proteome</keyword>
<reference evidence="3" key="1">
    <citation type="journal article" date="2015" name="Genome Announc.">
        <title>Draft Genome Sequence of an Anaerobic Ammonium-Oxidizing Bacterium, "Candidatus Brocadia sinica".</title>
        <authorList>
            <person name="Oshiki M."/>
            <person name="Shinyako-Hata K."/>
            <person name="Satoh H."/>
            <person name="Okabe S."/>
        </authorList>
    </citation>
    <scope>NUCLEOTIDE SEQUENCE [LARGE SCALE GENOMIC DNA]</scope>
    <source>
        <strain evidence="3">JPN1</strain>
    </source>
</reference>
<dbReference type="Pfam" id="PF03783">
    <property type="entry name" value="CsgG"/>
    <property type="match status" value="1"/>
</dbReference>
<gene>
    <name evidence="2" type="ORF">BROSI_A3099</name>
</gene>
<dbReference type="EMBL" id="BAFN01000001">
    <property type="protein sequence ID" value="GAN34561.1"/>
    <property type="molecule type" value="Genomic_DNA"/>
</dbReference>
<dbReference type="InterPro" id="IPR005534">
    <property type="entry name" value="Curli_assmbl/transp-comp_CsgG"/>
</dbReference>